<reference evidence="2" key="1">
    <citation type="submission" date="2018-06" db="EMBL/GenBank/DDBJ databases">
        <authorList>
            <person name="Zhirakovskaya E."/>
        </authorList>
    </citation>
    <scope>NUCLEOTIDE SEQUENCE</scope>
</reference>
<accession>A0A3B0YZL0</accession>
<proteinExistence type="predicted"/>
<feature type="transmembrane region" description="Helical" evidence="1">
    <location>
        <begin position="10"/>
        <end position="29"/>
    </location>
</feature>
<dbReference type="AlphaFoldDB" id="A0A3B0YZL0"/>
<evidence type="ECO:0000313" key="2">
    <source>
        <dbReference type="EMBL" id="VAW84821.1"/>
    </source>
</evidence>
<protein>
    <submittedName>
        <fullName evidence="2">Uncharacterized protein</fullName>
    </submittedName>
</protein>
<keyword evidence="1" id="KW-0812">Transmembrane</keyword>
<sequence>MTNSQQKQKLFLSGVKILGFFAVIGLVLVQI</sequence>
<name>A0A3B0YZL0_9ZZZZ</name>
<evidence type="ECO:0000256" key="1">
    <source>
        <dbReference type="SAM" id="Phobius"/>
    </source>
</evidence>
<dbReference type="EMBL" id="UOFP01000070">
    <property type="protein sequence ID" value="VAW84821.1"/>
    <property type="molecule type" value="Genomic_DNA"/>
</dbReference>
<keyword evidence="1" id="KW-1133">Transmembrane helix</keyword>
<keyword evidence="1" id="KW-0472">Membrane</keyword>
<organism evidence="2">
    <name type="scientific">hydrothermal vent metagenome</name>
    <dbReference type="NCBI Taxonomy" id="652676"/>
    <lineage>
        <taxon>unclassified sequences</taxon>
        <taxon>metagenomes</taxon>
        <taxon>ecological metagenomes</taxon>
    </lineage>
</organism>
<gene>
    <name evidence="2" type="ORF">MNBD_GAMMA18-1511</name>
</gene>